<proteinExistence type="predicted"/>
<dbReference type="AlphaFoldDB" id="A0A2I1H795"/>
<dbReference type="GO" id="GO:0005216">
    <property type="term" value="F:monoatomic ion channel activity"/>
    <property type="evidence" value="ECO:0007669"/>
    <property type="project" value="InterPro"/>
</dbReference>
<dbReference type="GO" id="GO:0098703">
    <property type="term" value="P:calcium ion import across plasma membrane"/>
    <property type="evidence" value="ECO:0007669"/>
    <property type="project" value="TreeGrafter"/>
</dbReference>
<feature type="coiled-coil region" evidence="6">
    <location>
        <begin position="1093"/>
        <end position="1154"/>
    </location>
</feature>
<dbReference type="VEuPathDB" id="FungiDB:RhiirA1_504765"/>
<dbReference type="PANTHER" id="PTHR10582:SF2">
    <property type="entry name" value="INACTIVE"/>
    <property type="match status" value="1"/>
</dbReference>
<evidence type="ECO:0000256" key="1">
    <source>
        <dbReference type="ARBA" id="ARBA00004141"/>
    </source>
</evidence>
<dbReference type="PANTHER" id="PTHR10582">
    <property type="entry name" value="TRANSIENT RECEPTOR POTENTIAL ION CHANNEL PROTEIN"/>
    <property type="match status" value="1"/>
</dbReference>
<evidence type="ECO:0000256" key="7">
    <source>
        <dbReference type="SAM" id="Phobius"/>
    </source>
</evidence>
<feature type="transmembrane region" description="Helical" evidence="7">
    <location>
        <begin position="884"/>
        <end position="906"/>
    </location>
</feature>
<dbReference type="OrthoDB" id="2308650at2759"/>
<name>A0A2I1H795_9GLOM</name>
<reference evidence="9 10" key="1">
    <citation type="submission" date="2015-10" db="EMBL/GenBank/DDBJ databases">
        <title>Genome analyses suggest a sexual origin of heterokaryosis in a supposedly ancient asexual fungus.</title>
        <authorList>
            <person name="Ropars J."/>
            <person name="Sedzielewska K."/>
            <person name="Noel J."/>
            <person name="Charron P."/>
            <person name="Farinelli L."/>
            <person name="Marton T."/>
            <person name="Kruger M."/>
            <person name="Pelin A."/>
            <person name="Brachmann A."/>
            <person name="Corradi N."/>
        </authorList>
    </citation>
    <scope>NUCLEOTIDE SEQUENCE [LARGE SCALE GENOMIC DNA]</scope>
    <source>
        <strain evidence="9 10">A4</strain>
    </source>
</reference>
<evidence type="ECO:0000256" key="6">
    <source>
        <dbReference type="SAM" id="Coils"/>
    </source>
</evidence>
<keyword evidence="2 7" id="KW-0812">Transmembrane</keyword>
<dbReference type="EMBL" id="LLXI01001678">
    <property type="protein sequence ID" value="PKY54749.1"/>
    <property type="molecule type" value="Genomic_DNA"/>
</dbReference>
<dbReference type="InterPro" id="IPR005821">
    <property type="entry name" value="Ion_trans_dom"/>
</dbReference>
<evidence type="ECO:0000256" key="4">
    <source>
        <dbReference type="ARBA" id="ARBA00022989"/>
    </source>
</evidence>
<dbReference type="VEuPathDB" id="FungiDB:RhiirA1_461319"/>
<feature type="transmembrane region" description="Helical" evidence="7">
    <location>
        <begin position="949"/>
        <end position="968"/>
    </location>
</feature>
<feature type="transmembrane region" description="Helical" evidence="7">
    <location>
        <begin position="762"/>
        <end position="780"/>
    </location>
</feature>
<feature type="domain" description="Ion transport" evidence="8">
    <location>
        <begin position="761"/>
        <end position="1012"/>
    </location>
</feature>
<evidence type="ECO:0000256" key="2">
    <source>
        <dbReference type="ARBA" id="ARBA00022692"/>
    </source>
</evidence>
<dbReference type="Gene3D" id="1.10.287.70">
    <property type="match status" value="1"/>
</dbReference>
<evidence type="ECO:0000313" key="10">
    <source>
        <dbReference type="Proteomes" id="UP000234323"/>
    </source>
</evidence>
<keyword evidence="5 7" id="KW-0472">Membrane</keyword>
<comment type="subcellular location">
    <subcellularLocation>
        <location evidence="1">Membrane</location>
        <topology evidence="1">Multi-pass membrane protein</topology>
    </subcellularLocation>
</comment>
<organism evidence="9 10">
    <name type="scientific">Rhizophagus irregularis</name>
    <dbReference type="NCBI Taxonomy" id="588596"/>
    <lineage>
        <taxon>Eukaryota</taxon>
        <taxon>Fungi</taxon>
        <taxon>Fungi incertae sedis</taxon>
        <taxon>Mucoromycota</taxon>
        <taxon>Glomeromycotina</taxon>
        <taxon>Glomeromycetes</taxon>
        <taxon>Glomerales</taxon>
        <taxon>Glomeraceae</taxon>
        <taxon>Rhizophagus</taxon>
    </lineage>
</organism>
<comment type="caution">
    <text evidence="9">The sequence shown here is derived from an EMBL/GenBank/DDBJ whole genome shotgun (WGS) entry which is preliminary data.</text>
</comment>
<gene>
    <name evidence="9" type="ORF">RhiirA4_473731</name>
</gene>
<keyword evidence="3" id="KW-0677">Repeat</keyword>
<feature type="transmembrane region" description="Helical" evidence="7">
    <location>
        <begin position="980"/>
        <end position="1003"/>
    </location>
</feature>
<accession>A0A2I1H795</accession>
<evidence type="ECO:0000259" key="8">
    <source>
        <dbReference type="Pfam" id="PF00520"/>
    </source>
</evidence>
<dbReference type="VEuPathDB" id="FungiDB:FUN_001497"/>
<sequence>MSHIIEIEDNIENEKYIKYSNVVIGLDVEVETKKEFFHLRIIEEVYGYKFDQIIVSQYIEDSNYVVTYCEEHKLFLGWSVDIEQNGGPQKFDVGFELYLPDLYNEKYGNYKIYKFALYQKRLLICHGNGININVDLIDFNNKKFLEPINKNKNNKKFLRLKDVEKIFHKKILIEFGFLPDGDIILIDDESIDYKIYKYSGPTRNVKEIFNIRNSKSLKEYFIYQTKLFLFNEFGFIQWDLSKMSVDMEYIYLFDYDIIRHDPFNLVINKNQTLLALNINPKIDIFSMETGVWISSCDFDSGIPIEFVTLGDGSEGLIIRTFSDSKITYKFLDPFQSFDAIDVTNDISGELQNIITKSNKKICMIEYKVGIADGLDVNTAHHNGIYASSTFKNVQEMLMRVNIKRKNKHVIEFTEGHTLKLGKEPFQFILEGSIYEKNHYEDNISIVKLFAFQNYNKYKRTQNNDSLIYFEQTNLLSYQLLNNRDLVLITKHGIFIYTVYEDLIRLRYFWMKNIMNDDTIQELLNKEFISTHNSLPLPNLEDILKFSKDIYDQLVLSIINEPEEFSKFGPKILQIAIDHKQDPIIQLIFEKIYELIKNNPANYGYLTFISLHLPNLCDRYSYLVTKYILLRSIPICLSVKNSTNNFLYAYSNNTSIEKSNPSNNNFIFFRKYLAKTQNFIKNNNYFNSFHTNLTKHSKIQEVISFVNPFPQFCKYQDKNYNSWNEILTKSKSILFCNIDSNNFYKWWNFAAIIEFKWNIFKNTYYLIWFFYTIFFLCFALASTLIPNNILFIISIVFGFGYLTVEGRQCYWKPKFYFIDIWNLFDVGAYSLPIITSLYWIINGKPPLWLIAFTNLLLYFKFLLFFRVFKSFGIYFVLIIGVAKKVFPFLMILFFIILGFAHAFFIILNPKEDEKNDPQNLVTKYDSINSDGTMTSTLIQQPDSNTNMFSWYPTSLLAMYLLLTGDSGSLSSWTYREAPAMTIFLVLFTFFTAIYLMNLFIGLLNMAIEDLDKYEEFLLQKAMVIMEIELFYMLPYHRKNKEYFPDWIYYDVPANEVRRLINAIDNNQTEFDAPSPIISEKLRNLLKIPEPVNENKSINELKQQLTDEFKKQTKDIQESLLKTIKIPEPANENKLVDELKQQMEVIQELLLKAVKTQNDKIEEVNTNQ</sequence>
<evidence type="ECO:0000256" key="3">
    <source>
        <dbReference type="ARBA" id="ARBA00022737"/>
    </source>
</evidence>
<feature type="transmembrane region" description="Helical" evidence="7">
    <location>
        <begin position="815"/>
        <end position="840"/>
    </location>
</feature>
<protein>
    <recommendedName>
        <fullName evidence="8">Ion transport domain-containing protein</fullName>
    </recommendedName>
</protein>
<dbReference type="Pfam" id="PF00520">
    <property type="entry name" value="Ion_trans"/>
    <property type="match status" value="1"/>
</dbReference>
<dbReference type="VEuPathDB" id="FungiDB:RhiirFUN_026444"/>
<keyword evidence="10" id="KW-1185">Reference proteome</keyword>
<dbReference type="Proteomes" id="UP000234323">
    <property type="component" value="Unassembled WGS sequence"/>
</dbReference>
<dbReference type="InterPro" id="IPR024862">
    <property type="entry name" value="TRPV"/>
</dbReference>
<keyword evidence="4 7" id="KW-1133">Transmembrane helix</keyword>
<evidence type="ECO:0000256" key="5">
    <source>
        <dbReference type="ARBA" id="ARBA00023136"/>
    </source>
</evidence>
<evidence type="ECO:0000313" key="9">
    <source>
        <dbReference type="EMBL" id="PKY54749.1"/>
    </source>
</evidence>
<keyword evidence="6" id="KW-0175">Coiled coil</keyword>
<dbReference type="GO" id="GO:0005886">
    <property type="term" value="C:plasma membrane"/>
    <property type="evidence" value="ECO:0007669"/>
    <property type="project" value="TreeGrafter"/>
</dbReference>